<feature type="chain" id="PRO_5002252519" description="Major facilitator superfamily (MFS) profile domain-containing protein" evidence="7">
    <location>
        <begin position="18"/>
        <end position="154"/>
    </location>
</feature>
<evidence type="ECO:0000256" key="3">
    <source>
        <dbReference type="ARBA" id="ARBA00022692"/>
    </source>
</evidence>
<keyword evidence="9" id="KW-1185">Reference proteome</keyword>
<evidence type="ECO:0000256" key="5">
    <source>
        <dbReference type="ARBA" id="ARBA00023136"/>
    </source>
</evidence>
<dbReference type="GO" id="GO:0016020">
    <property type="term" value="C:membrane"/>
    <property type="evidence" value="ECO:0007669"/>
    <property type="project" value="UniProtKB-SubCell"/>
</dbReference>
<name>A0A0D2EUT1_CLAB1</name>
<protein>
    <recommendedName>
        <fullName evidence="10">Major facilitator superfamily (MFS) profile domain-containing protein</fullName>
    </recommendedName>
</protein>
<proteinExistence type="predicted"/>
<gene>
    <name evidence="8" type="ORF">Z519_06216</name>
</gene>
<organism evidence="8 9">
    <name type="scientific">Cladophialophora bantiana (strain ATCC 10958 / CBS 173.52 / CDC B-1940 / NIH 8579)</name>
    <name type="common">Xylohypha bantiana</name>
    <dbReference type="NCBI Taxonomy" id="1442370"/>
    <lineage>
        <taxon>Eukaryota</taxon>
        <taxon>Fungi</taxon>
        <taxon>Dikarya</taxon>
        <taxon>Ascomycota</taxon>
        <taxon>Pezizomycotina</taxon>
        <taxon>Eurotiomycetes</taxon>
        <taxon>Chaetothyriomycetidae</taxon>
        <taxon>Chaetothyriales</taxon>
        <taxon>Herpotrichiellaceae</taxon>
        <taxon>Cladophialophora</taxon>
    </lineage>
</organism>
<sequence length="154" mass="16493">MTIPLVLSLIGYVVLLGVNIDKQKGIAYMAIFFCTTEAYPMSVIFSAGTVANIPNLNSRALTTGVLLACTNSIGLVASNIFFAREAPRYQTALIVNMAFPCAGILFTVSYSLYLRSLNRKMTKEEVSGGPAPFKFQTQGVMEGSSISTFVSAGI</sequence>
<dbReference type="HOGENOM" id="CLU_1704021_0_0_1"/>
<evidence type="ECO:0000313" key="9">
    <source>
        <dbReference type="Proteomes" id="UP000053789"/>
    </source>
</evidence>
<evidence type="ECO:0000256" key="7">
    <source>
        <dbReference type="SAM" id="SignalP"/>
    </source>
</evidence>
<feature type="transmembrane region" description="Helical" evidence="6">
    <location>
        <begin position="65"/>
        <end position="83"/>
    </location>
</feature>
<dbReference type="RefSeq" id="XP_016620280.1">
    <property type="nucleotide sequence ID" value="XM_016763956.1"/>
</dbReference>
<dbReference type="InterPro" id="IPR036259">
    <property type="entry name" value="MFS_trans_sf"/>
</dbReference>
<keyword evidence="2" id="KW-0813">Transport</keyword>
<dbReference type="SUPFAM" id="SSF103473">
    <property type="entry name" value="MFS general substrate transporter"/>
    <property type="match status" value="1"/>
</dbReference>
<dbReference type="AlphaFoldDB" id="A0A0D2EUT1"/>
<dbReference type="VEuPathDB" id="FungiDB:Z519_06216"/>
<evidence type="ECO:0000256" key="6">
    <source>
        <dbReference type="SAM" id="Phobius"/>
    </source>
</evidence>
<keyword evidence="3 6" id="KW-0812">Transmembrane</keyword>
<feature type="transmembrane region" description="Helical" evidence="6">
    <location>
        <begin position="30"/>
        <end position="53"/>
    </location>
</feature>
<dbReference type="Proteomes" id="UP000053789">
    <property type="component" value="Unassembled WGS sequence"/>
</dbReference>
<evidence type="ECO:0008006" key="10">
    <source>
        <dbReference type="Google" id="ProtNLM"/>
    </source>
</evidence>
<evidence type="ECO:0000256" key="4">
    <source>
        <dbReference type="ARBA" id="ARBA00022989"/>
    </source>
</evidence>
<dbReference type="PANTHER" id="PTHR43791:SF50">
    <property type="entry name" value="TRANSPORTER, PUTATIVE (AFU_ORTHOLOGUE AFUA_2G00840)-RELATED"/>
    <property type="match status" value="1"/>
</dbReference>
<accession>A0A0D2EUT1</accession>
<dbReference type="GO" id="GO:0022857">
    <property type="term" value="F:transmembrane transporter activity"/>
    <property type="evidence" value="ECO:0007669"/>
    <property type="project" value="TreeGrafter"/>
</dbReference>
<feature type="transmembrane region" description="Helical" evidence="6">
    <location>
        <begin position="89"/>
        <end position="113"/>
    </location>
</feature>
<keyword evidence="4 6" id="KW-1133">Transmembrane helix</keyword>
<comment type="subcellular location">
    <subcellularLocation>
        <location evidence="1">Membrane</location>
        <topology evidence="1">Multi-pass membrane protein</topology>
    </subcellularLocation>
</comment>
<evidence type="ECO:0000256" key="1">
    <source>
        <dbReference type="ARBA" id="ARBA00004141"/>
    </source>
</evidence>
<dbReference type="OrthoDB" id="2985014at2759"/>
<feature type="signal peptide" evidence="7">
    <location>
        <begin position="1"/>
        <end position="17"/>
    </location>
</feature>
<reference evidence="8" key="1">
    <citation type="submission" date="2015-01" db="EMBL/GenBank/DDBJ databases">
        <title>The Genome Sequence of Cladophialophora bantiana CBS 173.52.</title>
        <authorList>
            <consortium name="The Broad Institute Genomics Platform"/>
            <person name="Cuomo C."/>
            <person name="de Hoog S."/>
            <person name="Gorbushina A."/>
            <person name="Stielow B."/>
            <person name="Teixiera M."/>
            <person name="Abouelleil A."/>
            <person name="Chapman S.B."/>
            <person name="Priest M."/>
            <person name="Young S.K."/>
            <person name="Wortman J."/>
            <person name="Nusbaum C."/>
            <person name="Birren B."/>
        </authorList>
    </citation>
    <scope>NUCLEOTIDE SEQUENCE [LARGE SCALE GENOMIC DNA]</scope>
    <source>
        <strain evidence="8">CBS 173.52</strain>
    </source>
</reference>
<evidence type="ECO:0000256" key="2">
    <source>
        <dbReference type="ARBA" id="ARBA00022448"/>
    </source>
</evidence>
<keyword evidence="7" id="KW-0732">Signal</keyword>
<dbReference type="EMBL" id="KN846987">
    <property type="protein sequence ID" value="KIW93611.1"/>
    <property type="molecule type" value="Genomic_DNA"/>
</dbReference>
<dbReference type="GeneID" id="27699144"/>
<dbReference type="PANTHER" id="PTHR43791">
    <property type="entry name" value="PERMEASE-RELATED"/>
    <property type="match status" value="1"/>
</dbReference>
<keyword evidence="5 6" id="KW-0472">Membrane</keyword>
<evidence type="ECO:0000313" key="8">
    <source>
        <dbReference type="EMBL" id="KIW93611.1"/>
    </source>
</evidence>